<name>A0A0F4ZF56_9PEZI</name>
<evidence type="ECO:0000313" key="5">
    <source>
        <dbReference type="EMBL" id="KKA29132.1"/>
    </source>
</evidence>
<dbReference type="EMBL" id="LAEV01000969">
    <property type="protein sequence ID" value="KKA29132.1"/>
    <property type="molecule type" value="Genomic_DNA"/>
</dbReference>
<dbReference type="InterPro" id="IPR020845">
    <property type="entry name" value="AMP-binding_CS"/>
</dbReference>
<keyword evidence="2" id="KW-0436">Ligase</keyword>
<dbReference type="Proteomes" id="UP000033483">
    <property type="component" value="Unassembled WGS sequence"/>
</dbReference>
<keyword evidence="6" id="KW-1185">Reference proteome</keyword>
<dbReference type="PROSITE" id="PS00455">
    <property type="entry name" value="AMP_BINDING"/>
    <property type="match status" value="1"/>
</dbReference>
<dbReference type="FunFam" id="3.30.300.30:FF:000007">
    <property type="entry name" value="4-coumarate--CoA ligase 2"/>
    <property type="match status" value="1"/>
</dbReference>
<dbReference type="Gene3D" id="3.30.300.30">
    <property type="match status" value="1"/>
</dbReference>
<comment type="caution">
    <text evidence="5">The sequence shown here is derived from an EMBL/GenBank/DDBJ whole genome shotgun (WGS) entry which is preliminary data.</text>
</comment>
<gene>
    <name evidence="5" type="ORF">TD95_002340</name>
</gene>
<dbReference type="AlphaFoldDB" id="A0A0F4ZF56"/>
<evidence type="ECO:0000256" key="2">
    <source>
        <dbReference type="ARBA" id="ARBA00022598"/>
    </source>
</evidence>
<dbReference type="InterPro" id="IPR025110">
    <property type="entry name" value="AMP-bd_C"/>
</dbReference>
<proteinExistence type="inferred from homology"/>
<dbReference type="OrthoDB" id="6509636at2759"/>
<dbReference type="Pfam" id="PF13193">
    <property type="entry name" value="AMP-binding_C"/>
    <property type="match status" value="1"/>
</dbReference>
<dbReference type="PANTHER" id="PTHR24096:SF149">
    <property type="entry name" value="AMP-BINDING DOMAIN-CONTAINING PROTEIN-RELATED"/>
    <property type="match status" value="1"/>
</dbReference>
<evidence type="ECO:0008006" key="7">
    <source>
        <dbReference type="Google" id="ProtNLM"/>
    </source>
</evidence>
<dbReference type="PANTHER" id="PTHR24096">
    <property type="entry name" value="LONG-CHAIN-FATTY-ACID--COA LIGASE"/>
    <property type="match status" value="1"/>
</dbReference>
<dbReference type="CDD" id="cd05911">
    <property type="entry name" value="Firefly_Luc_like"/>
    <property type="match status" value="1"/>
</dbReference>
<dbReference type="InterPro" id="IPR000873">
    <property type="entry name" value="AMP-dep_synth/lig_dom"/>
</dbReference>
<organism evidence="5 6">
    <name type="scientific">Thielaviopsis punctulata</name>
    <dbReference type="NCBI Taxonomy" id="72032"/>
    <lineage>
        <taxon>Eukaryota</taxon>
        <taxon>Fungi</taxon>
        <taxon>Dikarya</taxon>
        <taxon>Ascomycota</taxon>
        <taxon>Pezizomycotina</taxon>
        <taxon>Sordariomycetes</taxon>
        <taxon>Hypocreomycetidae</taxon>
        <taxon>Microascales</taxon>
        <taxon>Ceratocystidaceae</taxon>
        <taxon>Thielaviopsis</taxon>
    </lineage>
</organism>
<sequence>MPFKSPFPDIEIPETDLWNFFLGRSAVPFSRSQLRSSIPSMHVCSSSTTYILCTYTCNSIADYLLFLGIYVDSITNRAYTFDDIVRLSKSAGQALVAAFSLNPGARVSFVATNQIDTGILTFATLWAGATACPANPQYTASELTHQLKDAKIDIIITLASLLPTVRMAAKNAGLPENKIILLGDERHPEFKHWTDLPPAPHVSKAEINPVKDVAFVVYSSGTTGVPKGVMLTHRNLAANITQFGMIEFKSTISGIDKILGVLPLYHIFGLTTVLMSAVHHGLEAFIMSSFDLERTCKLIQDHRITTISVPPPIVLALAKDPIPLKYDLSSLRWITSGAAPLTRELAEAVWDRLKIGTKQGFGMSETSPVICVQYPDEWGRFVGGVGRLVPNMEAKIIDEEGNEVKDGESGELLVRGPNVFPGYLNLPHLNKDIFTDDGFLHTGDVVYKNKQDVLYVTDRAKELIKYKGFQVAPAELEGILISHPDIIDACVFGVVDHSQATEVPRAYIVPRPGVEPSVKLAGEIQAWLASKVAPYKKLRGGVRWTKEIPKSGTGKILRRVLKALDKKESETSKL</sequence>
<dbReference type="SUPFAM" id="SSF56801">
    <property type="entry name" value="Acetyl-CoA synthetase-like"/>
    <property type="match status" value="1"/>
</dbReference>
<feature type="domain" description="AMP-dependent synthetase/ligase" evidence="3">
    <location>
        <begin position="76"/>
        <end position="424"/>
    </location>
</feature>
<evidence type="ECO:0000259" key="3">
    <source>
        <dbReference type="Pfam" id="PF00501"/>
    </source>
</evidence>
<evidence type="ECO:0000313" key="6">
    <source>
        <dbReference type="Proteomes" id="UP000033483"/>
    </source>
</evidence>
<reference evidence="5 6" key="1">
    <citation type="submission" date="2015-03" db="EMBL/GenBank/DDBJ databases">
        <authorList>
            <person name="Radwan O."/>
            <person name="Al-Naeli F.A."/>
            <person name="Rendon G.A."/>
            <person name="Fields C."/>
        </authorList>
    </citation>
    <scope>NUCLEOTIDE SEQUENCE [LARGE SCALE GENOMIC DNA]</scope>
    <source>
        <strain evidence="5">CR-DP1</strain>
    </source>
</reference>
<dbReference type="InterPro" id="IPR045851">
    <property type="entry name" value="AMP-bd_C_sf"/>
</dbReference>
<evidence type="ECO:0000256" key="1">
    <source>
        <dbReference type="ARBA" id="ARBA00006432"/>
    </source>
</evidence>
<comment type="similarity">
    <text evidence="1">Belongs to the ATP-dependent AMP-binding enzyme family.</text>
</comment>
<dbReference type="InterPro" id="IPR042099">
    <property type="entry name" value="ANL_N_sf"/>
</dbReference>
<dbReference type="GO" id="GO:0016405">
    <property type="term" value="F:CoA-ligase activity"/>
    <property type="evidence" value="ECO:0007669"/>
    <property type="project" value="TreeGrafter"/>
</dbReference>
<accession>A0A0F4ZF56</accession>
<dbReference type="Gene3D" id="3.40.50.12780">
    <property type="entry name" value="N-terminal domain of ligase-like"/>
    <property type="match status" value="1"/>
</dbReference>
<protein>
    <recommendedName>
        <fullName evidence="7">AMP-dependent synthetase/ligase domain-containing protein</fullName>
    </recommendedName>
</protein>
<evidence type="ECO:0000259" key="4">
    <source>
        <dbReference type="Pfam" id="PF13193"/>
    </source>
</evidence>
<feature type="domain" description="AMP-binding enzyme C-terminal" evidence="4">
    <location>
        <begin position="475"/>
        <end position="555"/>
    </location>
</feature>
<dbReference type="Pfam" id="PF00501">
    <property type="entry name" value="AMP-binding"/>
    <property type="match status" value="1"/>
</dbReference>